<evidence type="ECO:0000259" key="2">
    <source>
        <dbReference type="Pfam" id="PF01471"/>
    </source>
</evidence>
<keyword evidence="1" id="KW-1133">Transmembrane helix</keyword>
<dbReference type="AlphaFoldDB" id="A0A2H0YXE4"/>
<feature type="non-terminal residue" evidence="3">
    <location>
        <position position="1"/>
    </location>
</feature>
<dbReference type="Proteomes" id="UP000228687">
    <property type="component" value="Unassembled WGS sequence"/>
</dbReference>
<dbReference type="EMBL" id="PEXT01000058">
    <property type="protein sequence ID" value="PIS43160.1"/>
    <property type="molecule type" value="Genomic_DNA"/>
</dbReference>
<organism evidence="3 4">
    <name type="scientific">Candidatus Kaiserbacteria bacterium CG08_land_8_20_14_0_20_50_21</name>
    <dbReference type="NCBI Taxonomy" id="1974604"/>
    <lineage>
        <taxon>Bacteria</taxon>
        <taxon>Candidatus Kaiseribacteriota</taxon>
    </lineage>
</organism>
<evidence type="ECO:0000313" key="3">
    <source>
        <dbReference type="EMBL" id="PIS43160.1"/>
    </source>
</evidence>
<evidence type="ECO:0000256" key="1">
    <source>
        <dbReference type="SAM" id="Phobius"/>
    </source>
</evidence>
<feature type="domain" description="Peptidoglycan binding-like" evidence="2">
    <location>
        <begin position="208"/>
        <end position="262"/>
    </location>
</feature>
<comment type="caution">
    <text evidence="3">The sequence shown here is derived from an EMBL/GenBank/DDBJ whole genome shotgun (WGS) entry which is preliminary data.</text>
</comment>
<dbReference type="SUPFAM" id="SSF47090">
    <property type="entry name" value="PGBD-like"/>
    <property type="match status" value="1"/>
</dbReference>
<name>A0A2H0YXE4_9BACT</name>
<dbReference type="InterPro" id="IPR002477">
    <property type="entry name" value="Peptidoglycan-bd-like"/>
</dbReference>
<protein>
    <recommendedName>
        <fullName evidence="2">Peptidoglycan binding-like domain-containing protein</fullName>
    </recommendedName>
</protein>
<evidence type="ECO:0000313" key="4">
    <source>
        <dbReference type="Proteomes" id="UP000228687"/>
    </source>
</evidence>
<dbReference type="InterPro" id="IPR036365">
    <property type="entry name" value="PGBD-like_sf"/>
</dbReference>
<feature type="transmembrane region" description="Helical" evidence="1">
    <location>
        <begin position="57"/>
        <end position="79"/>
    </location>
</feature>
<feature type="transmembrane region" description="Helical" evidence="1">
    <location>
        <begin position="21"/>
        <end position="37"/>
    </location>
</feature>
<proteinExistence type="predicted"/>
<dbReference type="Gene3D" id="1.10.101.10">
    <property type="entry name" value="PGBD-like superfamily/PGBD"/>
    <property type="match status" value="1"/>
</dbReference>
<sequence>RAKRAVNSVQNRFGFRQTNALGYRLFMGYVIQCLRYWTESHLLNNRISMSPKINGSLMVSVCVSALFLSPLVTSAQSLAAPTLTLAVSKTSIVANAKPAYNDLPTISWSSTNATSCSASGTGWSGAVALAGNQKVNPPVTTTYTMTCAGAGGSSQSSVTLTVMPAGTTQVASVIGAFDQMTNNATAQTQAGFKHTWSRNLRVGSSYTNDVYALQTALTLEGVYATEITGGFYNKTLAGVKQFQQKYGIDSTGFVGSLTRAQLNRLYGN</sequence>
<accession>A0A2H0YXE4</accession>
<dbReference type="Pfam" id="PF01471">
    <property type="entry name" value="PG_binding_1"/>
    <property type="match status" value="1"/>
</dbReference>
<gene>
    <name evidence="3" type="ORF">COT23_02750</name>
</gene>
<reference evidence="4" key="1">
    <citation type="submission" date="2017-09" db="EMBL/GenBank/DDBJ databases">
        <title>Depth-based differentiation of microbial function through sediment-hosted aquifers and enrichment of novel symbionts in the deep terrestrial subsurface.</title>
        <authorList>
            <person name="Probst A.J."/>
            <person name="Ladd B."/>
            <person name="Jarett J.K."/>
            <person name="Geller-Mcgrath D.E."/>
            <person name="Sieber C.M.K."/>
            <person name="Emerson J.B."/>
            <person name="Anantharaman K."/>
            <person name="Thomas B.C."/>
            <person name="Malmstrom R."/>
            <person name="Stieglmeier M."/>
            <person name="Klingl A."/>
            <person name="Woyke T."/>
            <person name="Ryan C.M."/>
            <person name="Banfield J.F."/>
        </authorList>
    </citation>
    <scope>NUCLEOTIDE SEQUENCE [LARGE SCALE GENOMIC DNA]</scope>
</reference>
<keyword evidence="1" id="KW-0472">Membrane</keyword>
<dbReference type="InterPro" id="IPR036366">
    <property type="entry name" value="PGBDSf"/>
</dbReference>
<keyword evidence="1" id="KW-0812">Transmembrane</keyword>